<evidence type="ECO:0000313" key="2">
    <source>
        <dbReference type="Proteomes" id="UP001189429"/>
    </source>
</evidence>
<dbReference type="EMBL" id="CAUYUJ010021559">
    <property type="protein sequence ID" value="CAK0905431.1"/>
    <property type="molecule type" value="Genomic_DNA"/>
</dbReference>
<protein>
    <submittedName>
        <fullName evidence="1">Uncharacterized protein</fullName>
    </submittedName>
</protein>
<comment type="caution">
    <text evidence="1">The sequence shown here is derived from an EMBL/GenBank/DDBJ whole genome shotgun (WGS) entry which is preliminary data.</text>
</comment>
<dbReference type="SMART" id="SM00855">
    <property type="entry name" value="PGAM"/>
    <property type="match status" value="1"/>
</dbReference>
<gene>
    <name evidence="1" type="ORF">PCOR1329_LOCUS81144</name>
</gene>
<reference evidence="1" key="1">
    <citation type="submission" date="2023-10" db="EMBL/GenBank/DDBJ databases">
        <authorList>
            <person name="Chen Y."/>
            <person name="Shah S."/>
            <person name="Dougan E. K."/>
            <person name="Thang M."/>
            <person name="Chan C."/>
        </authorList>
    </citation>
    <scope>NUCLEOTIDE SEQUENCE [LARGE SCALE GENOMIC DNA]</scope>
</reference>
<dbReference type="PANTHER" id="PTHR48100">
    <property type="entry name" value="BROAD-SPECIFICITY PHOSPHATASE YOR283W-RELATED"/>
    <property type="match status" value="1"/>
</dbReference>
<dbReference type="SUPFAM" id="SSF53254">
    <property type="entry name" value="Phosphoglycerate mutase-like"/>
    <property type="match status" value="1"/>
</dbReference>
<dbReference type="InterPro" id="IPR013078">
    <property type="entry name" value="His_Pase_superF_clade-1"/>
</dbReference>
<dbReference type="InterPro" id="IPR050275">
    <property type="entry name" value="PGM_Phosphatase"/>
</dbReference>
<dbReference type="Proteomes" id="UP001189429">
    <property type="component" value="Unassembled WGS sequence"/>
</dbReference>
<organism evidence="1 2">
    <name type="scientific">Prorocentrum cordatum</name>
    <dbReference type="NCBI Taxonomy" id="2364126"/>
    <lineage>
        <taxon>Eukaryota</taxon>
        <taxon>Sar</taxon>
        <taxon>Alveolata</taxon>
        <taxon>Dinophyceae</taxon>
        <taxon>Prorocentrales</taxon>
        <taxon>Prorocentraceae</taxon>
        <taxon>Prorocentrum</taxon>
    </lineage>
</organism>
<dbReference type="Gene3D" id="3.40.50.1240">
    <property type="entry name" value="Phosphoglycerate mutase-like"/>
    <property type="match status" value="1"/>
</dbReference>
<name>A0ABN9Y3Y0_9DINO</name>
<dbReference type="InterPro" id="IPR029033">
    <property type="entry name" value="His_PPase_superfam"/>
</dbReference>
<evidence type="ECO:0000313" key="1">
    <source>
        <dbReference type="EMBL" id="CAK0905431.1"/>
    </source>
</evidence>
<sequence>MAGKHARHFVPERLPWQVLSRMTRVLQLCWGWSGLIALLKELGIYQVDFQQHIGGERRRLAAAEPWAFEPLLVEWPLGAFFRPQAVLCLPGGGRGLLVASPYAMYTTNTTTEPLVWLEEVDRLQVPESTALLCDWQAGGPAGQALRGRAAGPWEQAAAACLLAAPAAGGVQAAEGAAEAPAAAAEGVLDISARLDTMGMGLRADSGSQHMFTSTRDLAKRWQGETDTELAPSGVQQAEATAELLYSRLRGDDGAAAPRACRVLCSDLRRARHTAEIYAARLGCDVEVEPKLREPSLGRFEGMVRDDIYAEHAELFARLAAMEQSARLREPYFEGLESPLDTSRRVEAVAARVYADALAAEGLGRGQAVFLVSHSKVLEAVLAVVFGKFYEGIETTPCGFFHWRYCPGRHELGELHSVACSGHLVQQ</sequence>
<proteinExistence type="predicted"/>
<dbReference type="Pfam" id="PF00300">
    <property type="entry name" value="His_Phos_1"/>
    <property type="match status" value="1"/>
</dbReference>
<keyword evidence="2" id="KW-1185">Reference proteome</keyword>
<dbReference type="PANTHER" id="PTHR48100:SF1">
    <property type="entry name" value="HISTIDINE PHOSPHATASE FAMILY PROTEIN-RELATED"/>
    <property type="match status" value="1"/>
</dbReference>
<accession>A0ABN9Y3Y0</accession>
<dbReference type="CDD" id="cd07067">
    <property type="entry name" value="HP_PGM_like"/>
    <property type="match status" value="1"/>
</dbReference>